<comment type="similarity">
    <text evidence="4">Belongs to the KdsC family.</text>
</comment>
<dbReference type="InterPro" id="IPR003329">
    <property type="entry name" value="Cytidylyl_trans"/>
</dbReference>
<evidence type="ECO:0000256" key="5">
    <source>
        <dbReference type="ARBA" id="ARBA00010726"/>
    </source>
</evidence>
<dbReference type="InterPro" id="IPR023214">
    <property type="entry name" value="HAD_sf"/>
</dbReference>
<keyword evidence="11" id="KW-0548">Nucleotidyltransferase</keyword>
<evidence type="ECO:0000256" key="6">
    <source>
        <dbReference type="ARBA" id="ARBA00011881"/>
    </source>
</evidence>
<evidence type="ECO:0000256" key="9">
    <source>
        <dbReference type="ARBA" id="ARBA00022801"/>
    </source>
</evidence>
<dbReference type="InterPro" id="IPR010023">
    <property type="entry name" value="KdsC_fam"/>
</dbReference>
<comment type="subunit">
    <text evidence="6">Homotetramer.</text>
</comment>
<comment type="pathway">
    <text evidence="3">Amino-sugar metabolism; N-acetylneuraminate metabolism.</text>
</comment>
<dbReference type="InterPro" id="IPR050793">
    <property type="entry name" value="CMP-NeuNAc_synthase"/>
</dbReference>
<evidence type="ECO:0000256" key="1">
    <source>
        <dbReference type="ARBA" id="ARBA00001862"/>
    </source>
</evidence>
<dbReference type="Pfam" id="PF08282">
    <property type="entry name" value="Hydrolase_3"/>
    <property type="match status" value="1"/>
</dbReference>
<dbReference type="EC" id="2.7.7.43" evidence="7"/>
<keyword evidence="12" id="KW-1185">Reference proteome</keyword>
<evidence type="ECO:0000256" key="10">
    <source>
        <dbReference type="ARBA" id="ARBA00022842"/>
    </source>
</evidence>
<comment type="caution">
    <text evidence="11">The sequence shown here is derived from an EMBL/GenBank/DDBJ whole genome shotgun (WGS) entry which is preliminary data.</text>
</comment>
<dbReference type="SFLD" id="SFLDG01136">
    <property type="entry name" value="C1.6:_Phosphoserine_Phosphatas"/>
    <property type="match status" value="1"/>
</dbReference>
<dbReference type="SFLD" id="SFLDS00003">
    <property type="entry name" value="Haloacid_Dehalogenase"/>
    <property type="match status" value="1"/>
</dbReference>
<dbReference type="SFLD" id="SFLDG01138">
    <property type="entry name" value="C1.6.2:_Deoxy-d-mannose-octulo"/>
    <property type="match status" value="1"/>
</dbReference>
<dbReference type="Gene3D" id="3.90.550.10">
    <property type="entry name" value="Spore Coat Polysaccharide Biosynthesis Protein SpsA, Chain A"/>
    <property type="match status" value="1"/>
</dbReference>
<organism evidence="11 12">
    <name type="scientific">Microbacterium fluvii</name>
    <dbReference type="NCBI Taxonomy" id="415215"/>
    <lineage>
        <taxon>Bacteria</taxon>
        <taxon>Bacillati</taxon>
        <taxon>Actinomycetota</taxon>
        <taxon>Actinomycetes</taxon>
        <taxon>Micrococcales</taxon>
        <taxon>Microbacteriaceae</taxon>
        <taxon>Microbacterium</taxon>
    </lineage>
</organism>
<proteinExistence type="inferred from homology"/>
<protein>
    <recommendedName>
        <fullName evidence="7">N-acylneuraminate cytidylyltransferase</fullName>
        <ecNumber evidence="7">2.7.7.43</ecNumber>
    </recommendedName>
</protein>
<dbReference type="PANTHER" id="PTHR21485:SF3">
    <property type="entry name" value="N-ACYLNEURAMINATE CYTIDYLYLTRANSFERASE"/>
    <property type="match status" value="1"/>
</dbReference>
<dbReference type="RefSeq" id="WP_262872728.1">
    <property type="nucleotide sequence ID" value="NZ_BAABKW010000018.1"/>
</dbReference>
<evidence type="ECO:0000256" key="8">
    <source>
        <dbReference type="ARBA" id="ARBA00022723"/>
    </source>
</evidence>
<evidence type="ECO:0000256" key="4">
    <source>
        <dbReference type="ARBA" id="ARBA00005893"/>
    </source>
</evidence>
<dbReference type="Gene3D" id="3.40.50.1000">
    <property type="entry name" value="HAD superfamily/HAD-like"/>
    <property type="match status" value="1"/>
</dbReference>
<evidence type="ECO:0000256" key="7">
    <source>
        <dbReference type="ARBA" id="ARBA00012491"/>
    </source>
</evidence>
<dbReference type="GO" id="GO:0016779">
    <property type="term" value="F:nucleotidyltransferase activity"/>
    <property type="evidence" value="ECO:0007669"/>
    <property type="project" value="UniProtKB-KW"/>
</dbReference>
<dbReference type="SUPFAM" id="SSF56784">
    <property type="entry name" value="HAD-like"/>
    <property type="match status" value="1"/>
</dbReference>
<dbReference type="CDD" id="cd02513">
    <property type="entry name" value="CMP-NeuAc_Synthase"/>
    <property type="match status" value="1"/>
</dbReference>
<keyword evidence="9" id="KW-0378">Hydrolase</keyword>
<dbReference type="InterPro" id="IPR036412">
    <property type="entry name" value="HAD-like_sf"/>
</dbReference>
<evidence type="ECO:0000313" key="12">
    <source>
        <dbReference type="Proteomes" id="UP001596507"/>
    </source>
</evidence>
<dbReference type="SUPFAM" id="SSF53448">
    <property type="entry name" value="Nucleotide-diphospho-sugar transferases"/>
    <property type="match status" value="1"/>
</dbReference>
<dbReference type="InterPro" id="IPR029044">
    <property type="entry name" value="Nucleotide-diphossugar_trans"/>
</dbReference>
<dbReference type="Pfam" id="PF02348">
    <property type="entry name" value="CTP_transf_3"/>
    <property type="match status" value="1"/>
</dbReference>
<evidence type="ECO:0000256" key="3">
    <source>
        <dbReference type="ARBA" id="ARBA00005141"/>
    </source>
</evidence>
<evidence type="ECO:0000256" key="2">
    <source>
        <dbReference type="ARBA" id="ARBA00001946"/>
    </source>
</evidence>
<dbReference type="Proteomes" id="UP001596507">
    <property type="component" value="Unassembled WGS sequence"/>
</dbReference>
<evidence type="ECO:0000313" key="11">
    <source>
        <dbReference type="EMBL" id="MFC7267799.1"/>
    </source>
</evidence>
<comment type="cofactor">
    <cofactor evidence="2">
        <name>Mg(2+)</name>
        <dbReference type="ChEBI" id="CHEBI:18420"/>
    </cofactor>
</comment>
<dbReference type="PANTHER" id="PTHR21485">
    <property type="entry name" value="HAD SUPERFAMILY MEMBERS CMAS AND KDSC"/>
    <property type="match status" value="1"/>
</dbReference>
<sequence length="387" mass="40457">MQHPPANGAVVAIIPARGGSKGVPRKNALPVGGVPLVVRAVRAAQASVLVDRVLVSTDDAEIAALARAAGAEVVDRPAELSGDAAGSESALLHALTEIDPDGTAVRTVVFLQATSPFIPSDGIDEGVRLVDGGAYDCAFSAYETFGFLWRRDADAAAEAINHSAGVRPRRQEREPHYLETGAFYVLDAAGFRAAGHRFFGRIGIVEVSETSAVEIDDATQFAIAGALAPLVDRPARIEAEALVTDFDGVHTDDTATVDADGRESVRVSRSDGMGVGMLRRAGIPMLILSTEVNPVVRARAEKLRVPVLHGVVDKAAALTEWAAAGGIDLARTAYLGNDVNDLGAMRLVGWPIAVADAHPAVRAAARIVLDRRGGAGAVRELIDRILA</sequence>
<comment type="catalytic activity">
    <reaction evidence="1">
        <text>an N-acylneuraminate + CTP = a CMP-N-acyl-beta-neuraminate + diphosphate</text>
        <dbReference type="Rhea" id="RHEA:11344"/>
        <dbReference type="ChEBI" id="CHEBI:33019"/>
        <dbReference type="ChEBI" id="CHEBI:37563"/>
        <dbReference type="ChEBI" id="CHEBI:60073"/>
        <dbReference type="ChEBI" id="CHEBI:68671"/>
        <dbReference type="EC" id="2.7.7.43"/>
    </reaction>
</comment>
<keyword evidence="8" id="KW-0479">Metal-binding</keyword>
<gene>
    <name evidence="11" type="ORF">ACFQRL_02360</name>
</gene>
<keyword evidence="11" id="KW-0808">Transferase</keyword>
<comment type="similarity">
    <text evidence="5">Belongs to the CMP-NeuNAc synthase family.</text>
</comment>
<reference evidence="12" key="1">
    <citation type="journal article" date="2019" name="Int. J. Syst. Evol. Microbiol.">
        <title>The Global Catalogue of Microorganisms (GCM) 10K type strain sequencing project: providing services to taxonomists for standard genome sequencing and annotation.</title>
        <authorList>
            <consortium name="The Broad Institute Genomics Platform"/>
            <consortium name="The Broad Institute Genome Sequencing Center for Infectious Disease"/>
            <person name="Wu L."/>
            <person name="Ma J."/>
        </authorList>
    </citation>
    <scope>NUCLEOTIDE SEQUENCE [LARGE SCALE GENOMIC DNA]</scope>
    <source>
        <strain evidence="12">CGMCC 1.15772</strain>
    </source>
</reference>
<name>A0ABW2HDH1_9MICO</name>
<keyword evidence="10" id="KW-0460">Magnesium</keyword>
<accession>A0ABW2HDH1</accession>
<dbReference type="EMBL" id="JBHTBE010000001">
    <property type="protein sequence ID" value="MFC7267799.1"/>
    <property type="molecule type" value="Genomic_DNA"/>
</dbReference>